<dbReference type="InterPro" id="IPR022641">
    <property type="entry name" value="CheR_N"/>
</dbReference>
<evidence type="ECO:0000259" key="8">
    <source>
        <dbReference type="PROSITE" id="PS50123"/>
    </source>
</evidence>
<evidence type="ECO:0000256" key="4">
    <source>
        <dbReference type="ARBA" id="ARBA00022679"/>
    </source>
</evidence>
<evidence type="ECO:0000256" key="3">
    <source>
        <dbReference type="ARBA" id="ARBA00022603"/>
    </source>
</evidence>
<feature type="binding site" evidence="7">
    <location>
        <position position="101"/>
    </location>
    <ligand>
        <name>S-adenosyl-L-methionine</name>
        <dbReference type="ChEBI" id="CHEBI:59789"/>
    </ligand>
</feature>
<dbReference type="OrthoDB" id="9816309at2"/>
<dbReference type="AlphaFoldDB" id="A0A135IAH4"/>
<feature type="binding site" evidence="7">
    <location>
        <begin position="218"/>
        <end position="219"/>
    </location>
    <ligand>
        <name>S-adenosyl-L-methionine</name>
        <dbReference type="ChEBI" id="CHEBI:59789"/>
    </ligand>
</feature>
<dbReference type="Pfam" id="PF01739">
    <property type="entry name" value="CheR"/>
    <property type="match status" value="1"/>
</dbReference>
<dbReference type="Gene3D" id="3.40.50.150">
    <property type="entry name" value="Vaccinia Virus protein VP39"/>
    <property type="match status" value="1"/>
</dbReference>
<dbReference type="SUPFAM" id="SSF47757">
    <property type="entry name" value="Chemotaxis receptor methyltransferase CheR, N-terminal domain"/>
    <property type="match status" value="1"/>
</dbReference>
<dbReference type="PRINTS" id="PR00996">
    <property type="entry name" value="CHERMTFRASE"/>
</dbReference>
<dbReference type="SMART" id="SM00138">
    <property type="entry name" value="MeTrc"/>
    <property type="match status" value="1"/>
</dbReference>
<dbReference type="GO" id="GO:0032259">
    <property type="term" value="P:methylation"/>
    <property type="evidence" value="ECO:0007669"/>
    <property type="project" value="UniProtKB-KW"/>
</dbReference>
<evidence type="ECO:0000256" key="7">
    <source>
        <dbReference type="PIRSR" id="PIRSR000410-1"/>
    </source>
</evidence>
<keyword evidence="10" id="KW-1185">Reference proteome</keyword>
<keyword evidence="5 6" id="KW-0949">S-adenosyl-L-methionine</keyword>
<feature type="binding site" evidence="7">
    <location>
        <position position="97"/>
    </location>
    <ligand>
        <name>S-adenosyl-L-methionine</name>
        <dbReference type="ChEBI" id="CHEBI:59789"/>
    </ligand>
</feature>
<dbReference type="InterPro" id="IPR026024">
    <property type="entry name" value="Chemotaxis_MeTrfase_CheR"/>
</dbReference>
<evidence type="ECO:0000313" key="10">
    <source>
        <dbReference type="Proteomes" id="UP000070529"/>
    </source>
</evidence>
<dbReference type="EMBL" id="LNTY01000025">
    <property type="protein sequence ID" value="KXF82442.1"/>
    <property type="molecule type" value="Genomic_DNA"/>
</dbReference>
<dbReference type="PANTHER" id="PTHR24422">
    <property type="entry name" value="CHEMOTAXIS PROTEIN METHYLTRANSFERASE"/>
    <property type="match status" value="1"/>
</dbReference>
<dbReference type="Proteomes" id="UP000070529">
    <property type="component" value="Unassembled WGS sequence"/>
</dbReference>
<evidence type="ECO:0000256" key="6">
    <source>
        <dbReference type="PIRNR" id="PIRNR000410"/>
    </source>
</evidence>
<dbReference type="Pfam" id="PF03705">
    <property type="entry name" value="CheR_N"/>
    <property type="match status" value="1"/>
</dbReference>
<sequence>MDEYISSANAQEKVHTDWQASSANLTVQEFNYFAELIFQHAGIKLGIEKRKMLEIRLSKRLRALNLTSFSDYLCALKRDMGGRELIEFTNAVTTNKTEFFREEYHFDFLHEDILAKRHPESVFIWSAACASGEEPYSIAMLCEEIKRERANFDYRVLATDVDTQRLAMSESGVYAKDKLEEIPQKYIDRYVSRHRFDAAGDIQVSEAIRHYVKFRQHNLIHYPEKFGIQFHYIFLRNVLFYFDRQTSEKVVRALLSQLQMGGLFFVGLTETLQYMDVGLKQVGSSVYQKVRG</sequence>
<dbReference type="RefSeq" id="WP_067414026.1">
    <property type="nucleotide sequence ID" value="NZ_LNTY01000025.1"/>
</dbReference>
<dbReference type="Gene3D" id="1.10.155.10">
    <property type="entry name" value="Chemotaxis receptor methyltransferase CheR, N-terminal domain"/>
    <property type="match status" value="1"/>
</dbReference>
<evidence type="ECO:0000256" key="1">
    <source>
        <dbReference type="ARBA" id="ARBA00001541"/>
    </source>
</evidence>
<gene>
    <name evidence="9" type="ORF">ATN88_10035</name>
</gene>
<feature type="binding site" evidence="7">
    <location>
        <position position="95"/>
    </location>
    <ligand>
        <name>S-adenosyl-L-methionine</name>
        <dbReference type="ChEBI" id="CHEBI:59789"/>
    </ligand>
</feature>
<comment type="catalytic activity">
    <reaction evidence="1 6">
        <text>L-glutamyl-[protein] + S-adenosyl-L-methionine = [protein]-L-glutamate 5-O-methyl ester + S-adenosyl-L-homocysteine</text>
        <dbReference type="Rhea" id="RHEA:24452"/>
        <dbReference type="Rhea" id="RHEA-COMP:10208"/>
        <dbReference type="Rhea" id="RHEA-COMP:10311"/>
        <dbReference type="ChEBI" id="CHEBI:29973"/>
        <dbReference type="ChEBI" id="CHEBI:57856"/>
        <dbReference type="ChEBI" id="CHEBI:59789"/>
        <dbReference type="ChEBI" id="CHEBI:82795"/>
        <dbReference type="EC" id="2.1.1.80"/>
    </reaction>
</comment>
<name>A0A135IAH4_9GAMM</name>
<dbReference type="PIRSF" id="PIRSF000410">
    <property type="entry name" value="CheR"/>
    <property type="match status" value="1"/>
</dbReference>
<feature type="binding site" evidence="7">
    <location>
        <position position="134"/>
    </location>
    <ligand>
        <name>S-adenosyl-L-methionine</name>
        <dbReference type="ChEBI" id="CHEBI:59789"/>
    </ligand>
</feature>
<feature type="binding site" evidence="7">
    <location>
        <begin position="236"/>
        <end position="237"/>
    </location>
    <ligand>
        <name>S-adenosyl-L-methionine</name>
        <dbReference type="ChEBI" id="CHEBI:59789"/>
    </ligand>
</feature>
<comment type="caution">
    <text evidence="9">The sequence shown here is derived from an EMBL/GenBank/DDBJ whole genome shotgun (WGS) entry which is preliminary data.</text>
</comment>
<evidence type="ECO:0000256" key="5">
    <source>
        <dbReference type="ARBA" id="ARBA00022691"/>
    </source>
</evidence>
<accession>A0A135IAH4</accession>
<feature type="domain" description="CheR-type methyltransferase" evidence="8">
    <location>
        <begin position="25"/>
        <end position="292"/>
    </location>
</feature>
<feature type="binding site" evidence="7">
    <location>
        <position position="160"/>
    </location>
    <ligand>
        <name>S-adenosyl-L-methionine</name>
        <dbReference type="ChEBI" id="CHEBI:59789"/>
    </ligand>
</feature>
<reference evidence="9 10" key="1">
    <citation type="submission" date="2015-11" db="EMBL/GenBank/DDBJ databases">
        <title>Genomic Taxonomy of the Vibrionaceae.</title>
        <authorList>
            <person name="Gomez-Gil B."/>
            <person name="Enciso-Ibarra J."/>
        </authorList>
    </citation>
    <scope>NUCLEOTIDE SEQUENCE [LARGE SCALE GENOMIC DNA]</scope>
    <source>
        <strain evidence="9 10">CAIM 912</strain>
    </source>
</reference>
<dbReference type="GO" id="GO:0008983">
    <property type="term" value="F:protein-glutamate O-methyltransferase activity"/>
    <property type="evidence" value="ECO:0007669"/>
    <property type="project" value="UniProtKB-EC"/>
</dbReference>
<proteinExistence type="predicted"/>
<dbReference type="InterPro" id="IPR022642">
    <property type="entry name" value="CheR_C"/>
</dbReference>
<comment type="function">
    <text evidence="2 6">Methylation of the membrane-bound methyl-accepting chemotaxis proteins (MCP) to form gamma-glutamyl methyl ester residues in MCP.</text>
</comment>
<evidence type="ECO:0000313" key="9">
    <source>
        <dbReference type="EMBL" id="KXF82442.1"/>
    </source>
</evidence>
<dbReference type="SUPFAM" id="SSF53335">
    <property type="entry name" value="S-adenosyl-L-methionine-dependent methyltransferases"/>
    <property type="match status" value="1"/>
</dbReference>
<protein>
    <recommendedName>
        <fullName evidence="6">Chemotaxis protein methyltransferase</fullName>
        <ecNumber evidence="6">2.1.1.80</ecNumber>
    </recommendedName>
</protein>
<dbReference type="InterPro" id="IPR000780">
    <property type="entry name" value="CheR_MeTrfase"/>
</dbReference>
<dbReference type="InterPro" id="IPR029063">
    <property type="entry name" value="SAM-dependent_MTases_sf"/>
</dbReference>
<evidence type="ECO:0000256" key="2">
    <source>
        <dbReference type="ARBA" id="ARBA00002759"/>
    </source>
</evidence>
<organism evidence="9 10">
    <name type="scientific">Enterovibrio coralii</name>
    <dbReference type="NCBI Taxonomy" id="294935"/>
    <lineage>
        <taxon>Bacteria</taxon>
        <taxon>Pseudomonadati</taxon>
        <taxon>Pseudomonadota</taxon>
        <taxon>Gammaproteobacteria</taxon>
        <taxon>Vibrionales</taxon>
        <taxon>Vibrionaceae</taxon>
        <taxon>Enterovibrio</taxon>
    </lineage>
</organism>
<dbReference type="InterPro" id="IPR036804">
    <property type="entry name" value="CheR_N_sf"/>
</dbReference>
<dbReference type="STRING" id="294935.ATN88_10035"/>
<dbReference type="PROSITE" id="PS50123">
    <property type="entry name" value="CHER"/>
    <property type="match status" value="1"/>
</dbReference>
<dbReference type="PANTHER" id="PTHR24422:SF19">
    <property type="entry name" value="CHEMOTAXIS PROTEIN METHYLTRANSFERASE"/>
    <property type="match status" value="1"/>
</dbReference>
<keyword evidence="4 6" id="KW-0808">Transferase</keyword>
<dbReference type="InterPro" id="IPR050903">
    <property type="entry name" value="Bact_Chemotaxis_MeTrfase"/>
</dbReference>
<dbReference type="EC" id="2.1.1.80" evidence="6"/>
<keyword evidence="3 6" id="KW-0489">Methyltransferase</keyword>